<evidence type="ECO:0000313" key="1">
    <source>
        <dbReference type="EMBL" id="QQP55777.1"/>
    </source>
</evidence>
<dbReference type="SUPFAM" id="SSF53098">
    <property type="entry name" value="Ribonuclease H-like"/>
    <property type="match status" value="1"/>
</dbReference>
<dbReference type="PANTHER" id="PTHR47501:SF5">
    <property type="entry name" value="HAT C-TERMINAL DIMERISATION DOMAIN-CONTAINING PROTEIN"/>
    <property type="match status" value="1"/>
</dbReference>
<keyword evidence="2" id="KW-1185">Reference proteome</keyword>
<reference evidence="2" key="1">
    <citation type="submission" date="2021-01" db="EMBL/GenBank/DDBJ databases">
        <title>Caligus Genome Assembly.</title>
        <authorList>
            <person name="Gallardo-Escarate C."/>
        </authorList>
    </citation>
    <scope>NUCLEOTIDE SEQUENCE [LARGE SCALE GENOMIC DNA]</scope>
</reference>
<dbReference type="PANTHER" id="PTHR47501">
    <property type="entry name" value="TRANSPOSASE-RELATED"/>
    <property type="match status" value="1"/>
</dbReference>
<name>A0A7T8QUQ6_CALRO</name>
<dbReference type="AlphaFoldDB" id="A0A7T8QUQ6"/>
<proteinExistence type="predicted"/>
<evidence type="ECO:0008006" key="3">
    <source>
        <dbReference type="Google" id="ProtNLM"/>
    </source>
</evidence>
<evidence type="ECO:0000313" key="2">
    <source>
        <dbReference type="Proteomes" id="UP000595437"/>
    </source>
</evidence>
<dbReference type="EMBL" id="CP045890">
    <property type="protein sequence ID" value="QQP55777.1"/>
    <property type="molecule type" value="Genomic_DNA"/>
</dbReference>
<protein>
    <recommendedName>
        <fullName evidence="3">Zinc finger BED domain-containing protein 4</fullName>
    </recommendedName>
</protein>
<dbReference type="OrthoDB" id="10057873at2759"/>
<accession>A0A7T8QUQ6</accession>
<gene>
    <name evidence="1" type="ORF">FKW44_000223</name>
</gene>
<dbReference type="Proteomes" id="UP000595437">
    <property type="component" value="Chromosome 1"/>
</dbReference>
<organism evidence="1 2">
    <name type="scientific">Caligus rogercresseyi</name>
    <name type="common">Sea louse</name>
    <dbReference type="NCBI Taxonomy" id="217165"/>
    <lineage>
        <taxon>Eukaryota</taxon>
        <taxon>Metazoa</taxon>
        <taxon>Ecdysozoa</taxon>
        <taxon>Arthropoda</taxon>
        <taxon>Crustacea</taxon>
        <taxon>Multicrustacea</taxon>
        <taxon>Hexanauplia</taxon>
        <taxon>Copepoda</taxon>
        <taxon>Siphonostomatoida</taxon>
        <taxon>Caligidae</taxon>
        <taxon>Caligus</taxon>
    </lineage>
</organism>
<dbReference type="InterPro" id="IPR012337">
    <property type="entry name" value="RNaseH-like_sf"/>
</dbReference>
<sequence>MEGPHTSFDSSLNDDDGIIQSHYTLTMLFTSGDEEDNTKETVGDPWPYLNQFFVLKKAVKNKRGRTTMLYTCLNCSSGDKTSTISTDTTSRSNLNRHIKKYHSNKVEEFELLLTANTKKVGRRSKTAHSIINDDSQTSILSFTQSHQSSWISQATVDNMIVDWVTNSCQAFHAVEDPSFIRMISYLTGQAHGQNNNNFKDMKEMLIKKLAEADHISATADIWSGGHRAFLGVTAHILTPKLGRRNFAIACQRMKGKHDHQSIKKQLMNIFREFGIQWKLVGVVTDNARNFNKAFQQPSQDQDPLDQALLSEESNDETQAILLGDILNNAVDDDMNLPMHFSLNLVATVDSKNALKPFNGVYAKDHYHVFGILQKLWNKSNQSTTFSDKVRDKFSRLFITPTATRWNSVFDSVKRAKELREENRTAFNSLLAGANLPVLTDRDIIFIEEWLRVMQHLAAALDVLQGDKGIFLGHLLPTIAYLKLYLDEERDNVKKCKPLVDALLTGIEKRFGCYFEMREMLVASACLPQFKVTFLNEEIQQRAKRFLLEETSSFDDQLSSQLSQDVEQECNFFSKRRKKVDTAKQEVERYLADDSEGLDMILAYRRVKKVFHKYNVVLPSSSSSERLFSKAKRILRRTRQRLGDENFEKQLLLMSNKEANEK</sequence>